<dbReference type="EMBL" id="RDQH01000331">
    <property type="protein sequence ID" value="RXI00307.1"/>
    <property type="molecule type" value="Genomic_DNA"/>
</dbReference>
<dbReference type="PANTHER" id="PTHR34666">
    <property type="entry name" value="EXPRESSED PROTEIN"/>
    <property type="match status" value="1"/>
</dbReference>
<proteinExistence type="predicted"/>
<dbReference type="Proteomes" id="UP000290289">
    <property type="component" value="Chromosome 5"/>
</dbReference>
<protein>
    <submittedName>
        <fullName evidence="1">Uncharacterized protein</fullName>
    </submittedName>
</protein>
<reference evidence="1 2" key="1">
    <citation type="submission" date="2018-10" db="EMBL/GenBank/DDBJ databases">
        <title>A high-quality apple genome assembly.</title>
        <authorList>
            <person name="Hu J."/>
        </authorList>
    </citation>
    <scope>NUCLEOTIDE SEQUENCE [LARGE SCALE GENOMIC DNA]</scope>
    <source>
        <strain evidence="2">cv. HFTH1</strain>
        <tissue evidence="1">Young leaf</tissue>
    </source>
</reference>
<evidence type="ECO:0000313" key="2">
    <source>
        <dbReference type="Proteomes" id="UP000290289"/>
    </source>
</evidence>
<accession>A0A498JYZ6</accession>
<sequence length="156" mass="17956">MDTDDFSFPTHNFPLTPIDSPPLWCLSPAAEEDRNHGEDIMDAVNCSYQRRKSVSHIERGGRKMREKEEEETKTMDMLWEDFNEELPMSRTAARSDYSGRFSQEILKQLGCVQSFKFSKTNSTTTTAVGVAGVMKVIKRLFFLHNPNHKLKKPAWP</sequence>
<dbReference type="OrthoDB" id="1917400at2759"/>
<organism evidence="1 2">
    <name type="scientific">Malus domestica</name>
    <name type="common">Apple</name>
    <name type="synonym">Pyrus malus</name>
    <dbReference type="NCBI Taxonomy" id="3750"/>
    <lineage>
        <taxon>Eukaryota</taxon>
        <taxon>Viridiplantae</taxon>
        <taxon>Streptophyta</taxon>
        <taxon>Embryophyta</taxon>
        <taxon>Tracheophyta</taxon>
        <taxon>Spermatophyta</taxon>
        <taxon>Magnoliopsida</taxon>
        <taxon>eudicotyledons</taxon>
        <taxon>Gunneridae</taxon>
        <taxon>Pentapetalae</taxon>
        <taxon>rosids</taxon>
        <taxon>fabids</taxon>
        <taxon>Rosales</taxon>
        <taxon>Rosaceae</taxon>
        <taxon>Amygdaloideae</taxon>
        <taxon>Maleae</taxon>
        <taxon>Malus</taxon>
    </lineage>
</organism>
<evidence type="ECO:0000313" key="1">
    <source>
        <dbReference type="EMBL" id="RXI00307.1"/>
    </source>
</evidence>
<comment type="caution">
    <text evidence="1">The sequence shown here is derived from an EMBL/GenBank/DDBJ whole genome shotgun (WGS) entry which is preliminary data.</text>
</comment>
<name>A0A498JYZ6_MALDO</name>
<keyword evidence="2" id="KW-1185">Reference proteome</keyword>
<gene>
    <name evidence="1" type="ORF">DVH24_037855</name>
</gene>
<dbReference type="AlphaFoldDB" id="A0A498JYZ6"/>
<dbReference type="PANTHER" id="PTHR34666:SF7">
    <property type="match status" value="1"/>
</dbReference>